<sequence length="61" mass="7378">MYIIDLQYFYSYKSIIKSIIYINTHSINVRFSLIKYHYAWLVYTSHGHTLFNKIITDNIAK</sequence>
<dbReference type="Proteomes" id="UP000316733">
    <property type="component" value="Segment"/>
</dbReference>
<accession>A0A4Y5JV80</accession>
<dbReference type="EMBL" id="MK797984">
    <property type="protein sequence ID" value="QCG76002.1"/>
    <property type="molecule type" value="Genomic_DNA"/>
</dbReference>
<organism evidence="1 2">
    <name type="scientific">Pseudomonas phage vB_PaeM_PA5oct</name>
    <dbReference type="NCBI Taxonomy" id="2163605"/>
    <lineage>
        <taxon>Viruses</taxon>
        <taxon>Duplodnaviria</taxon>
        <taxon>Heunggongvirae</taxon>
        <taxon>Uroviricota</taxon>
        <taxon>Caudoviricetes</taxon>
        <taxon>Arenbergviridae</taxon>
        <taxon>Wroclawvirus</taxon>
        <taxon>Wroclawvirus PA5oct</taxon>
    </lineage>
</organism>
<evidence type="ECO:0000313" key="2">
    <source>
        <dbReference type="Proteomes" id="UP000316733"/>
    </source>
</evidence>
<evidence type="ECO:0000313" key="1">
    <source>
        <dbReference type="EMBL" id="QCG76002.1"/>
    </source>
</evidence>
<protein>
    <submittedName>
        <fullName evidence="1">Uncharacterized protein</fullName>
    </submittedName>
</protein>
<proteinExistence type="predicted"/>
<keyword evidence="2" id="KW-1185">Reference proteome</keyword>
<reference evidence="2" key="1">
    <citation type="journal article" date="2020" name="bioRxiv">
        <title>Integrative omics analysis of Pseudomonas aeruginosa virus PA5oct highlights the molecular complexity of jumbo phages.</title>
        <authorList>
            <person name="Lood C."/>
            <person name="Danis-Wlodarczyk K."/>
            <person name="Blasdel B.G."/>
            <person name="Jang H.B."/>
            <person name="Vandenheuvel D."/>
            <person name="Briers Y."/>
            <person name="Noben J.-P."/>
            <person name="van Noort V."/>
            <person name="Drulis-Kawa Z."/>
            <person name="Lavigne R."/>
        </authorList>
    </citation>
    <scope>NUCLEOTIDE SEQUENCE [LARGE SCALE GENOMIC DNA]</scope>
</reference>
<gene>
    <name evidence="1" type="ORF">EST35_0120</name>
</gene>
<name>A0A4Y5JV80_9CAUD</name>